<keyword evidence="3" id="KW-1185">Reference proteome</keyword>
<reference evidence="3" key="1">
    <citation type="submission" date="2019-10" db="EMBL/GenBank/DDBJ databases">
        <title>Lacipirellula parvula gen. nov., sp. nov., representing a lineage of planctomycetes widespread in freshwater anoxic habitats, and description of the family Lacipirellulaceae.</title>
        <authorList>
            <person name="Dedysh S.N."/>
            <person name="Kulichevskaya I.S."/>
            <person name="Beletsky A.V."/>
            <person name="Rakitin A.L."/>
            <person name="Mardanov A.V."/>
            <person name="Ivanova A.A."/>
            <person name="Saltykova V.X."/>
            <person name="Rijpstra W.I.C."/>
            <person name="Sinninghe Damste J.S."/>
            <person name="Ravin N.V."/>
        </authorList>
    </citation>
    <scope>NUCLEOTIDE SEQUENCE [LARGE SCALE GENOMIC DNA]</scope>
    <source>
        <strain evidence="3">PX69</strain>
    </source>
</reference>
<dbReference type="EMBL" id="AP021861">
    <property type="protein sequence ID" value="BBO36218.1"/>
    <property type="molecule type" value="Genomic_DNA"/>
</dbReference>
<dbReference type="AlphaFoldDB" id="A0A5K7XIE3"/>
<keyword evidence="1" id="KW-1133">Transmembrane helix</keyword>
<keyword evidence="1" id="KW-0812">Transmembrane</keyword>
<proteinExistence type="predicted"/>
<accession>A0A5K7XIE3</accession>
<name>A0A5K7XIE3_9BACT</name>
<dbReference type="KEGG" id="lpav:PLANPX_5830"/>
<keyword evidence="1" id="KW-0472">Membrane</keyword>
<dbReference type="RefSeq" id="WP_152101424.1">
    <property type="nucleotide sequence ID" value="NZ_AP021861.1"/>
</dbReference>
<sequence>MNDDTQLELPERSAEQAPKANLGLILAAAIAIGLFPLIFGIYGWRVAGQGDQPLVTERTEWPALLTASFDGSPLTDEDLETIELTPLADGWFLRMKATPTAVEYVTTTLSPLDEAAASEASAVATKQFWENMPHRWRNHKPSANDRFYATRDGEWLARINDEDKVVLLWSGSQKK</sequence>
<feature type="transmembrane region" description="Helical" evidence="1">
    <location>
        <begin position="20"/>
        <end position="44"/>
    </location>
</feature>
<organism evidence="2 3">
    <name type="scientific">Lacipirellula parvula</name>
    <dbReference type="NCBI Taxonomy" id="2650471"/>
    <lineage>
        <taxon>Bacteria</taxon>
        <taxon>Pseudomonadati</taxon>
        <taxon>Planctomycetota</taxon>
        <taxon>Planctomycetia</taxon>
        <taxon>Pirellulales</taxon>
        <taxon>Lacipirellulaceae</taxon>
        <taxon>Lacipirellula</taxon>
    </lineage>
</organism>
<protein>
    <submittedName>
        <fullName evidence="2">Uncharacterized protein</fullName>
    </submittedName>
</protein>
<evidence type="ECO:0000256" key="1">
    <source>
        <dbReference type="SAM" id="Phobius"/>
    </source>
</evidence>
<dbReference type="Proteomes" id="UP000326837">
    <property type="component" value="Chromosome"/>
</dbReference>
<evidence type="ECO:0000313" key="3">
    <source>
        <dbReference type="Proteomes" id="UP000326837"/>
    </source>
</evidence>
<gene>
    <name evidence="2" type="ORF">PLANPX_5830</name>
</gene>
<evidence type="ECO:0000313" key="2">
    <source>
        <dbReference type="EMBL" id="BBO36218.1"/>
    </source>
</evidence>